<comment type="caution">
    <text evidence="1">The sequence shown here is derived from an EMBL/GenBank/DDBJ whole genome shotgun (WGS) entry which is preliminary data.</text>
</comment>
<dbReference type="RefSeq" id="WP_230940100.1">
    <property type="nucleotide sequence ID" value="NZ_CP064001.1"/>
</dbReference>
<protein>
    <submittedName>
        <fullName evidence="1">HrpE family protein</fullName>
    </submittedName>
</protein>
<organism evidence="1 2">
    <name type="scientific">Xanthomonas translucens pv. translucens</name>
    <dbReference type="NCBI Taxonomy" id="134875"/>
    <lineage>
        <taxon>Bacteria</taxon>
        <taxon>Pseudomonadati</taxon>
        <taxon>Pseudomonadota</taxon>
        <taxon>Gammaproteobacteria</taxon>
        <taxon>Lysobacterales</taxon>
        <taxon>Lysobacteraceae</taxon>
        <taxon>Xanthomonas</taxon>
        <taxon>Xanthomonas translucens group</taxon>
    </lineage>
</organism>
<reference evidence="1 2" key="1">
    <citation type="submission" date="2024-12" db="EMBL/GenBank/DDBJ databases">
        <authorList>
            <person name="Alaofin S."/>
            <person name="Velasco D."/>
            <person name="Li D."/>
            <person name="Baldwin T."/>
            <person name="Liu Z."/>
            <person name="Schachterle J.K."/>
        </authorList>
    </citation>
    <scope>NUCLEOTIDE SEQUENCE [LARGE SCALE GENOMIC DNA]</scope>
    <source>
        <strain evidence="1 2">B1</strain>
    </source>
</reference>
<keyword evidence="2" id="KW-1185">Reference proteome</keyword>
<dbReference type="NCBIfam" id="NF041507">
    <property type="entry name" value="HrpE_Xanth"/>
    <property type="match status" value="1"/>
</dbReference>
<dbReference type="InterPro" id="IPR048137">
    <property type="entry name" value="HrpE-like"/>
</dbReference>
<dbReference type="Proteomes" id="UP001635788">
    <property type="component" value="Unassembled WGS sequence"/>
</dbReference>
<dbReference type="EMBL" id="JBKAMQ010000002">
    <property type="protein sequence ID" value="MFN6508952.1"/>
    <property type="molecule type" value="Genomic_DNA"/>
</dbReference>
<evidence type="ECO:0000313" key="1">
    <source>
        <dbReference type="EMBL" id="MFN6508952.1"/>
    </source>
</evidence>
<gene>
    <name evidence="1" type="primary">hrpE</name>
    <name evidence="1" type="ORF">ACK3FC_17540</name>
</gene>
<sequence>MYPLFGPNRPAKIRAAGAAGTHAKACSLNSDNFEEKKLMALPFSALANAGSASTAFGSFRNGLAGLSINGASGMANNAIGAGQMGSMVGNMRTDVSNQEAMMDQVTQMQNELNMHMAMCQLSKQAGANAKSLTQG</sequence>
<name>A0ABW9L0X6_XANCT</name>
<evidence type="ECO:0000313" key="2">
    <source>
        <dbReference type="Proteomes" id="UP001635788"/>
    </source>
</evidence>
<proteinExistence type="predicted"/>
<accession>A0ABW9L0X6</accession>